<comment type="caution">
    <text evidence="2">The sequence shown here is derived from an EMBL/GenBank/DDBJ whole genome shotgun (WGS) entry which is preliminary data.</text>
</comment>
<evidence type="ECO:0008006" key="4">
    <source>
        <dbReference type="Google" id="ProtNLM"/>
    </source>
</evidence>
<name>A0A7W1WZS7_9GAMM</name>
<dbReference type="EMBL" id="JACEMT010000052">
    <property type="protein sequence ID" value="MBA4503253.1"/>
    <property type="molecule type" value="Genomic_DNA"/>
</dbReference>
<gene>
    <name evidence="2" type="ORF">H1S06_12900</name>
</gene>
<accession>A0A7W1WZS7</accession>
<keyword evidence="1" id="KW-0812">Transmembrane</keyword>
<sequence>MVHLLVLTLSVAGFHVLAMTTGQGAWRHRPVLYRLGWCLLWGALIVASVLWGGGLGVTLGVGYLSAGAGLVFMGRIVVKRYGR</sequence>
<organism evidence="2 3">
    <name type="scientific">Marinobacterium marinum</name>
    <dbReference type="NCBI Taxonomy" id="2756129"/>
    <lineage>
        <taxon>Bacteria</taxon>
        <taxon>Pseudomonadati</taxon>
        <taxon>Pseudomonadota</taxon>
        <taxon>Gammaproteobacteria</taxon>
        <taxon>Oceanospirillales</taxon>
        <taxon>Oceanospirillaceae</taxon>
        <taxon>Marinobacterium</taxon>
    </lineage>
</organism>
<dbReference type="Proteomes" id="UP000538931">
    <property type="component" value="Unassembled WGS sequence"/>
</dbReference>
<evidence type="ECO:0000313" key="2">
    <source>
        <dbReference type="EMBL" id="MBA4503253.1"/>
    </source>
</evidence>
<feature type="transmembrane region" description="Helical" evidence="1">
    <location>
        <begin position="42"/>
        <end position="73"/>
    </location>
</feature>
<protein>
    <recommendedName>
        <fullName evidence="4">DUF3325 domain-containing protein</fullName>
    </recommendedName>
</protein>
<keyword evidence="3" id="KW-1185">Reference proteome</keyword>
<evidence type="ECO:0000256" key="1">
    <source>
        <dbReference type="SAM" id="Phobius"/>
    </source>
</evidence>
<dbReference type="RefSeq" id="WP_181740833.1">
    <property type="nucleotide sequence ID" value="NZ_JACEMT010000052.1"/>
</dbReference>
<reference evidence="2 3" key="1">
    <citation type="submission" date="2020-07" db="EMBL/GenBank/DDBJ databases">
        <title>Bacterium isolated from marien macroalgae.</title>
        <authorList>
            <person name="Zhu K."/>
            <person name="Lu D."/>
            <person name="Du Z."/>
        </authorList>
    </citation>
    <scope>NUCLEOTIDE SEQUENCE [LARGE SCALE GENOMIC DNA]</scope>
    <source>
        <strain evidence="2 3">3-1745</strain>
    </source>
</reference>
<keyword evidence="1" id="KW-1133">Transmembrane helix</keyword>
<keyword evidence="1" id="KW-0472">Membrane</keyword>
<dbReference type="AlphaFoldDB" id="A0A7W1WZS7"/>
<proteinExistence type="predicted"/>
<evidence type="ECO:0000313" key="3">
    <source>
        <dbReference type="Proteomes" id="UP000538931"/>
    </source>
</evidence>